<organism evidence="2 3">
    <name type="scientific">Chitinophaga fulva</name>
    <dbReference type="NCBI Taxonomy" id="2728842"/>
    <lineage>
        <taxon>Bacteria</taxon>
        <taxon>Pseudomonadati</taxon>
        <taxon>Bacteroidota</taxon>
        <taxon>Chitinophagia</taxon>
        <taxon>Chitinophagales</taxon>
        <taxon>Chitinophagaceae</taxon>
        <taxon>Chitinophaga</taxon>
    </lineage>
</organism>
<name>A0A848GXU7_9BACT</name>
<feature type="transmembrane region" description="Helical" evidence="1">
    <location>
        <begin position="65"/>
        <end position="89"/>
    </location>
</feature>
<evidence type="ECO:0000313" key="2">
    <source>
        <dbReference type="EMBL" id="NML42102.1"/>
    </source>
</evidence>
<dbReference type="EMBL" id="JABBGC010000004">
    <property type="protein sequence ID" value="NML42102.1"/>
    <property type="molecule type" value="Genomic_DNA"/>
</dbReference>
<reference evidence="2 3" key="1">
    <citation type="submission" date="2020-04" db="EMBL/GenBank/DDBJ databases">
        <title>Chitinophaga sp. G-6-1-13 sp. nov., isolated from soil.</title>
        <authorList>
            <person name="Dahal R.H."/>
            <person name="Chaudhary D.K."/>
        </authorList>
    </citation>
    <scope>NUCLEOTIDE SEQUENCE [LARGE SCALE GENOMIC DNA]</scope>
    <source>
        <strain evidence="2 3">G-6-1-13</strain>
    </source>
</reference>
<feature type="transmembrane region" description="Helical" evidence="1">
    <location>
        <begin position="29"/>
        <end position="53"/>
    </location>
</feature>
<keyword evidence="1" id="KW-1133">Transmembrane helix</keyword>
<keyword evidence="1" id="KW-0812">Transmembrane</keyword>
<keyword evidence="3" id="KW-1185">Reference proteome</keyword>
<protein>
    <submittedName>
        <fullName evidence="2">Uncharacterized protein</fullName>
    </submittedName>
</protein>
<gene>
    <name evidence="2" type="ORF">HHL17_33255</name>
</gene>
<dbReference type="Proteomes" id="UP000583266">
    <property type="component" value="Unassembled WGS sequence"/>
</dbReference>
<sequence length="91" mass="10308">MKKIPYLVLLCAIVDLVMLNNSIRHNIDVFAPGIFVLLVVLLTIYTFGITFLINRYNLMDRIPVLSYLLLAPGVLYLVAHVLILVLNIVKL</sequence>
<evidence type="ECO:0000256" key="1">
    <source>
        <dbReference type="SAM" id="Phobius"/>
    </source>
</evidence>
<evidence type="ECO:0000313" key="3">
    <source>
        <dbReference type="Proteomes" id="UP000583266"/>
    </source>
</evidence>
<comment type="caution">
    <text evidence="2">The sequence shown here is derived from an EMBL/GenBank/DDBJ whole genome shotgun (WGS) entry which is preliminary data.</text>
</comment>
<dbReference type="RefSeq" id="WP_169229101.1">
    <property type="nucleotide sequence ID" value="NZ_JABBGC010000004.1"/>
</dbReference>
<keyword evidence="1" id="KW-0472">Membrane</keyword>
<proteinExistence type="predicted"/>
<dbReference type="AlphaFoldDB" id="A0A848GXU7"/>
<accession>A0A848GXU7</accession>